<feature type="compositionally biased region" description="Basic residues" evidence="1">
    <location>
        <begin position="1"/>
        <end position="13"/>
    </location>
</feature>
<feature type="compositionally biased region" description="Basic residues" evidence="1">
    <location>
        <begin position="62"/>
        <end position="73"/>
    </location>
</feature>
<evidence type="ECO:0000313" key="3">
    <source>
        <dbReference type="Proteomes" id="UP000026961"/>
    </source>
</evidence>
<accession>A0A0E0A9K3</accession>
<keyword evidence="3" id="KW-1185">Reference proteome</keyword>
<feature type="compositionally biased region" description="Low complexity" evidence="1">
    <location>
        <begin position="52"/>
        <end position="61"/>
    </location>
</feature>
<proteinExistence type="predicted"/>
<feature type="compositionally biased region" description="Gly residues" evidence="1">
    <location>
        <begin position="40"/>
        <end position="51"/>
    </location>
</feature>
<name>A0A0E0A9K3_9ORYZ</name>
<dbReference type="Gramene" id="OGLUM06G15730.1">
    <property type="protein sequence ID" value="OGLUM06G15730.1"/>
    <property type="gene ID" value="OGLUM06G15730"/>
</dbReference>
<dbReference type="HOGENOM" id="CLU_2501602_0_0_1"/>
<dbReference type="EnsemblPlants" id="OGLUM06G15730.1">
    <property type="protein sequence ID" value="OGLUM06G15730.1"/>
    <property type="gene ID" value="OGLUM06G15730"/>
</dbReference>
<evidence type="ECO:0000313" key="2">
    <source>
        <dbReference type="EnsemblPlants" id="OGLUM06G15730.1"/>
    </source>
</evidence>
<organism evidence="2">
    <name type="scientific">Oryza glumipatula</name>
    <dbReference type="NCBI Taxonomy" id="40148"/>
    <lineage>
        <taxon>Eukaryota</taxon>
        <taxon>Viridiplantae</taxon>
        <taxon>Streptophyta</taxon>
        <taxon>Embryophyta</taxon>
        <taxon>Tracheophyta</taxon>
        <taxon>Spermatophyta</taxon>
        <taxon>Magnoliopsida</taxon>
        <taxon>Liliopsida</taxon>
        <taxon>Poales</taxon>
        <taxon>Poaceae</taxon>
        <taxon>BOP clade</taxon>
        <taxon>Oryzoideae</taxon>
        <taxon>Oryzeae</taxon>
        <taxon>Oryzinae</taxon>
        <taxon>Oryza</taxon>
    </lineage>
</organism>
<protein>
    <submittedName>
        <fullName evidence="2">Uncharacterized protein</fullName>
    </submittedName>
</protein>
<feature type="region of interest" description="Disordered" evidence="1">
    <location>
        <begin position="1"/>
        <end position="86"/>
    </location>
</feature>
<sequence>MRRGGGRQGRRGRRLSESATARRRRPWGRDAGPGEDEDGGFGGGRGGGGRGLWRWRPCGRIGRTRRRRLRRPARPNASAPYSAAMG</sequence>
<reference evidence="2" key="2">
    <citation type="submission" date="2018-05" db="EMBL/GenBank/DDBJ databases">
        <title>OgluRS3 (Oryza glumaepatula Reference Sequence Version 3).</title>
        <authorList>
            <person name="Zhang J."/>
            <person name="Kudrna D."/>
            <person name="Lee S."/>
            <person name="Talag J."/>
            <person name="Welchert J."/>
            <person name="Wing R.A."/>
        </authorList>
    </citation>
    <scope>NUCLEOTIDE SEQUENCE [LARGE SCALE GENOMIC DNA]</scope>
</reference>
<dbReference type="Proteomes" id="UP000026961">
    <property type="component" value="Chromosome 6"/>
</dbReference>
<reference evidence="2" key="1">
    <citation type="submission" date="2015-04" db="UniProtKB">
        <authorList>
            <consortium name="EnsemblPlants"/>
        </authorList>
    </citation>
    <scope>IDENTIFICATION</scope>
</reference>
<evidence type="ECO:0000256" key="1">
    <source>
        <dbReference type="SAM" id="MobiDB-lite"/>
    </source>
</evidence>
<dbReference type="AlphaFoldDB" id="A0A0E0A9K3"/>